<evidence type="ECO:0000313" key="2">
    <source>
        <dbReference type="EMBL" id="KAF2748299.1"/>
    </source>
</evidence>
<organism evidence="2 3">
    <name type="scientific">Sporormia fimetaria CBS 119925</name>
    <dbReference type="NCBI Taxonomy" id="1340428"/>
    <lineage>
        <taxon>Eukaryota</taxon>
        <taxon>Fungi</taxon>
        <taxon>Dikarya</taxon>
        <taxon>Ascomycota</taxon>
        <taxon>Pezizomycotina</taxon>
        <taxon>Dothideomycetes</taxon>
        <taxon>Pleosporomycetidae</taxon>
        <taxon>Pleosporales</taxon>
        <taxon>Sporormiaceae</taxon>
        <taxon>Sporormia</taxon>
    </lineage>
</organism>
<evidence type="ECO:0008006" key="4">
    <source>
        <dbReference type="Google" id="ProtNLM"/>
    </source>
</evidence>
<dbReference type="InterPro" id="IPR021858">
    <property type="entry name" value="Fun_TF"/>
</dbReference>
<feature type="region of interest" description="Disordered" evidence="1">
    <location>
        <begin position="1"/>
        <end position="29"/>
    </location>
</feature>
<feature type="region of interest" description="Disordered" evidence="1">
    <location>
        <begin position="57"/>
        <end position="103"/>
    </location>
</feature>
<sequence length="572" mass="63036">MAQSEQSETKPTKRRAGRKRLPPLKPGPAFQFVVASHPDEFKAGNTMRHVRSHVMYKHRGDQEGIGRSRSTSSRACGGRAKKRQPVARSTSPLTATSDGVPNGTFLAPPDTHRSATWDSELYSVLPQSPALDPTRSLATRIIATTTAQAPRSAPAMFDHMAEYPFPSIESPRTESMDELRQLYIESNEFCDSDDIEWMQILCSTHMSFLSSVSVSCVYRDLSDGLLDDSPLTVYAKTKVLQLIKDSLQEARRSTDDFTALSILHLLISEFGGIDEGVFNVHQEGLVRLVHERGGLGRLGFDGRLATTLTVVMLTFSVIRGRLEPNLLQQFVPSPPRHPFMVKQPPISPIYAPGDDLSALYGVCSDTTYEILCNMHNLTQTFIHRWAYPGDAYSPSAMEDSSCDSQMQQIYSSLLGRPSTESEDSPDWVYEACRLAALIYCRSIVQGVPFSDSANVLHAPSTGTMSPPTTQLAALCNALEQTATGNCWGDMYGVFLWICLIGGAASRDMVPHTVYGSQDESYDVLCWVRKWFALFSVKGALAGGFERAVEVVEAQRTMLQVQGLIGVKRGVES</sequence>
<gene>
    <name evidence="2" type="ORF">M011DRAFT_457639</name>
</gene>
<proteinExistence type="predicted"/>
<dbReference type="AlphaFoldDB" id="A0A6A6VET6"/>
<dbReference type="Pfam" id="PF11951">
    <property type="entry name" value="Fungal_trans_2"/>
    <property type="match status" value="1"/>
</dbReference>
<dbReference type="Proteomes" id="UP000799440">
    <property type="component" value="Unassembled WGS sequence"/>
</dbReference>
<evidence type="ECO:0000256" key="1">
    <source>
        <dbReference type="SAM" id="MobiDB-lite"/>
    </source>
</evidence>
<accession>A0A6A6VET6</accession>
<keyword evidence="3" id="KW-1185">Reference proteome</keyword>
<dbReference type="PANTHER" id="PTHR37540:SF5">
    <property type="entry name" value="TRANSCRIPTION FACTOR DOMAIN-CONTAINING PROTEIN"/>
    <property type="match status" value="1"/>
</dbReference>
<dbReference type="PANTHER" id="PTHR37540">
    <property type="entry name" value="TRANSCRIPTION FACTOR (ACR-2), PUTATIVE-RELATED-RELATED"/>
    <property type="match status" value="1"/>
</dbReference>
<dbReference type="OrthoDB" id="415825at2759"/>
<dbReference type="EMBL" id="MU006569">
    <property type="protein sequence ID" value="KAF2748299.1"/>
    <property type="molecule type" value="Genomic_DNA"/>
</dbReference>
<feature type="compositionally biased region" description="Basic residues" evidence="1">
    <location>
        <begin position="12"/>
        <end position="22"/>
    </location>
</feature>
<feature type="compositionally biased region" description="Polar residues" evidence="1">
    <location>
        <begin position="87"/>
        <end position="99"/>
    </location>
</feature>
<protein>
    <recommendedName>
        <fullName evidence="4">Tachykinin family protein</fullName>
    </recommendedName>
</protein>
<reference evidence="2" key="1">
    <citation type="journal article" date="2020" name="Stud. Mycol.">
        <title>101 Dothideomycetes genomes: a test case for predicting lifestyles and emergence of pathogens.</title>
        <authorList>
            <person name="Haridas S."/>
            <person name="Albert R."/>
            <person name="Binder M."/>
            <person name="Bloem J."/>
            <person name="Labutti K."/>
            <person name="Salamov A."/>
            <person name="Andreopoulos B."/>
            <person name="Baker S."/>
            <person name="Barry K."/>
            <person name="Bills G."/>
            <person name="Bluhm B."/>
            <person name="Cannon C."/>
            <person name="Castanera R."/>
            <person name="Culley D."/>
            <person name="Daum C."/>
            <person name="Ezra D."/>
            <person name="Gonzalez J."/>
            <person name="Henrissat B."/>
            <person name="Kuo A."/>
            <person name="Liang C."/>
            <person name="Lipzen A."/>
            <person name="Lutzoni F."/>
            <person name="Magnuson J."/>
            <person name="Mondo S."/>
            <person name="Nolan M."/>
            <person name="Ohm R."/>
            <person name="Pangilinan J."/>
            <person name="Park H.-J."/>
            <person name="Ramirez L."/>
            <person name="Alfaro M."/>
            <person name="Sun H."/>
            <person name="Tritt A."/>
            <person name="Yoshinaga Y."/>
            <person name="Zwiers L.-H."/>
            <person name="Turgeon B."/>
            <person name="Goodwin S."/>
            <person name="Spatafora J."/>
            <person name="Crous P."/>
            <person name="Grigoriev I."/>
        </authorList>
    </citation>
    <scope>NUCLEOTIDE SEQUENCE</scope>
    <source>
        <strain evidence="2">CBS 119925</strain>
    </source>
</reference>
<evidence type="ECO:0000313" key="3">
    <source>
        <dbReference type="Proteomes" id="UP000799440"/>
    </source>
</evidence>
<name>A0A6A6VET6_9PLEO</name>